<feature type="transmembrane region" description="Helical" evidence="8">
    <location>
        <begin position="309"/>
        <end position="332"/>
    </location>
</feature>
<evidence type="ECO:0000313" key="11">
    <source>
        <dbReference type="Proteomes" id="UP000624703"/>
    </source>
</evidence>
<accession>A0A8J7SK65</accession>
<evidence type="ECO:0000256" key="3">
    <source>
        <dbReference type="ARBA" id="ARBA00022475"/>
    </source>
</evidence>
<evidence type="ECO:0000256" key="1">
    <source>
        <dbReference type="ARBA" id="ARBA00004651"/>
    </source>
</evidence>
<feature type="transmembrane region" description="Helical" evidence="8">
    <location>
        <begin position="165"/>
        <end position="184"/>
    </location>
</feature>
<dbReference type="GO" id="GO:0042773">
    <property type="term" value="P:ATP synthesis coupled electron transport"/>
    <property type="evidence" value="ECO:0007669"/>
    <property type="project" value="InterPro"/>
</dbReference>
<dbReference type="PRINTS" id="PR01437">
    <property type="entry name" value="NUOXDRDTASE4"/>
</dbReference>
<evidence type="ECO:0000313" key="10">
    <source>
        <dbReference type="EMBL" id="MBK1789603.1"/>
    </source>
</evidence>
<feature type="transmembrane region" description="Helical" evidence="8">
    <location>
        <begin position="204"/>
        <end position="230"/>
    </location>
</feature>
<dbReference type="InterPro" id="IPR001750">
    <property type="entry name" value="ND/Mrp_TM"/>
</dbReference>
<name>A0A8J7SK65_9BACT</name>
<comment type="subcellular location">
    <subcellularLocation>
        <location evidence="1">Cell membrane</location>
        <topology evidence="1">Multi-pass membrane protein</topology>
    </subcellularLocation>
    <subcellularLocation>
        <location evidence="7">Membrane</location>
        <topology evidence="7">Multi-pass membrane protein</topology>
    </subcellularLocation>
</comment>
<feature type="transmembrane region" description="Helical" evidence="8">
    <location>
        <begin position="369"/>
        <end position="394"/>
    </location>
</feature>
<dbReference type="Proteomes" id="UP000624703">
    <property type="component" value="Unassembled WGS sequence"/>
</dbReference>
<evidence type="ECO:0000256" key="7">
    <source>
        <dbReference type="RuleBase" id="RU000320"/>
    </source>
</evidence>
<keyword evidence="6 8" id="KW-0472">Membrane</keyword>
<reference evidence="10" key="1">
    <citation type="submission" date="2021-01" db="EMBL/GenBank/DDBJ databases">
        <title>Modified the classification status of verrucomicrobia.</title>
        <authorList>
            <person name="Feng X."/>
        </authorList>
    </citation>
    <scope>NUCLEOTIDE SEQUENCE</scope>
    <source>
        <strain evidence="10">_KCTC 22039</strain>
    </source>
</reference>
<keyword evidence="3" id="KW-1003">Cell membrane</keyword>
<keyword evidence="11" id="KW-1185">Reference proteome</keyword>
<comment type="similarity">
    <text evidence="2">Belongs to the CPA3 antiporters (TC 2.A.63) subunit D family.</text>
</comment>
<feature type="transmembrane region" description="Helical" evidence="8">
    <location>
        <begin position="277"/>
        <end position="297"/>
    </location>
</feature>
<dbReference type="PANTHER" id="PTHR42703:SF1">
    <property type="entry name" value="NA(+)_H(+) ANTIPORTER SUBUNIT D1"/>
    <property type="match status" value="1"/>
</dbReference>
<evidence type="ECO:0000256" key="8">
    <source>
        <dbReference type="SAM" id="Phobius"/>
    </source>
</evidence>
<dbReference type="InterPro" id="IPR003918">
    <property type="entry name" value="NADH_UbQ_OxRdtase"/>
</dbReference>
<organism evidence="10 11">
    <name type="scientific">Persicirhabdus sediminis</name>
    <dbReference type="NCBI Taxonomy" id="454144"/>
    <lineage>
        <taxon>Bacteria</taxon>
        <taxon>Pseudomonadati</taxon>
        <taxon>Verrucomicrobiota</taxon>
        <taxon>Verrucomicrobiia</taxon>
        <taxon>Verrucomicrobiales</taxon>
        <taxon>Verrucomicrobiaceae</taxon>
        <taxon>Persicirhabdus</taxon>
    </lineage>
</organism>
<feature type="transmembrane region" description="Helical" evidence="8">
    <location>
        <begin position="406"/>
        <end position="426"/>
    </location>
</feature>
<dbReference type="InterPro" id="IPR050586">
    <property type="entry name" value="CPA3_Na-H_Antiporter_D"/>
</dbReference>
<feature type="transmembrane region" description="Helical" evidence="8">
    <location>
        <begin position="237"/>
        <end position="257"/>
    </location>
</feature>
<feature type="transmembrane region" description="Helical" evidence="8">
    <location>
        <begin position="6"/>
        <end position="24"/>
    </location>
</feature>
<sequence>MNPTLLIIACILLPFAGSVLALLGGKSLRFQQAVGILAFSLALAASCALLKFTATGEIATVVVGGWKAPYGITLAADILSAMMLVVCNLVALGVAIYSLKGLSVERQTTFFWPLLLILMFGVSGSFVTTDLFNLFVWFEVMLLSSFVLMSSRAGKSQSAGAIKYVVLNLIASTFFLCGAGLLYGKVGTLNMADLAVKLGENDSMLVQSSAAMLFIAYAIKSAVFPFFFWLPASYHTAPIPVSALFAGLLTKVGVYAFMRTGTLFVFTGDSNMERILMVAAILTMVTGVLGAASQFAMRKVLSFHIISQVGYMMLGLALNSTLAIAGAIFYIFHHIIVKSNLFLITGAVEHSIGTSDLSKTGGLYKKLPWLAMLFLIPALSLAGIPPLSGFWAKFVVLKASLDSGEWIAAVAVLAVGLLTLFSMTKIWNEVFWKKVPEGEERELKKIPATMLAPIVALAICTVVIGLFGNDLFKLSEQASEQLLNPQPYIEAVLNPNS</sequence>
<feature type="transmembrane region" description="Helical" evidence="8">
    <location>
        <begin position="74"/>
        <end position="97"/>
    </location>
</feature>
<feature type="transmembrane region" description="Helical" evidence="8">
    <location>
        <begin position="36"/>
        <end position="54"/>
    </location>
</feature>
<dbReference type="GO" id="GO:0008137">
    <property type="term" value="F:NADH dehydrogenase (ubiquinone) activity"/>
    <property type="evidence" value="ECO:0007669"/>
    <property type="project" value="InterPro"/>
</dbReference>
<evidence type="ECO:0000256" key="2">
    <source>
        <dbReference type="ARBA" id="ARBA00005346"/>
    </source>
</evidence>
<dbReference type="PANTHER" id="PTHR42703">
    <property type="entry name" value="NADH DEHYDROGENASE"/>
    <property type="match status" value="1"/>
</dbReference>
<dbReference type="AlphaFoldDB" id="A0A8J7SK65"/>
<evidence type="ECO:0000256" key="5">
    <source>
        <dbReference type="ARBA" id="ARBA00022989"/>
    </source>
</evidence>
<feature type="transmembrane region" description="Helical" evidence="8">
    <location>
        <begin position="134"/>
        <end position="153"/>
    </location>
</feature>
<feature type="transmembrane region" description="Helical" evidence="8">
    <location>
        <begin position="446"/>
        <end position="467"/>
    </location>
</feature>
<feature type="transmembrane region" description="Helical" evidence="8">
    <location>
        <begin position="109"/>
        <end position="128"/>
    </location>
</feature>
<keyword evidence="5 8" id="KW-1133">Transmembrane helix</keyword>
<comment type="caution">
    <text evidence="10">The sequence shown here is derived from an EMBL/GenBank/DDBJ whole genome shotgun (WGS) entry which is preliminary data.</text>
</comment>
<keyword evidence="4 7" id="KW-0812">Transmembrane</keyword>
<dbReference type="EMBL" id="JAENIM010000008">
    <property type="protein sequence ID" value="MBK1789603.1"/>
    <property type="molecule type" value="Genomic_DNA"/>
</dbReference>
<dbReference type="RefSeq" id="WP_200309590.1">
    <property type="nucleotide sequence ID" value="NZ_JAENIM010000008.1"/>
</dbReference>
<feature type="domain" description="NADH:quinone oxidoreductase/Mrp antiporter transmembrane" evidence="9">
    <location>
        <begin position="129"/>
        <end position="415"/>
    </location>
</feature>
<protein>
    <recommendedName>
        <fullName evidence="9">NADH:quinone oxidoreductase/Mrp antiporter transmembrane domain-containing protein</fullName>
    </recommendedName>
</protein>
<evidence type="ECO:0000256" key="6">
    <source>
        <dbReference type="ARBA" id="ARBA00023136"/>
    </source>
</evidence>
<gene>
    <name evidence="10" type="ORF">JIN82_00390</name>
</gene>
<proteinExistence type="inferred from homology"/>
<evidence type="ECO:0000259" key="9">
    <source>
        <dbReference type="Pfam" id="PF00361"/>
    </source>
</evidence>
<dbReference type="Pfam" id="PF00361">
    <property type="entry name" value="Proton_antipo_M"/>
    <property type="match status" value="1"/>
</dbReference>
<dbReference type="GO" id="GO:0005886">
    <property type="term" value="C:plasma membrane"/>
    <property type="evidence" value="ECO:0007669"/>
    <property type="project" value="UniProtKB-SubCell"/>
</dbReference>
<evidence type="ECO:0000256" key="4">
    <source>
        <dbReference type="ARBA" id="ARBA00022692"/>
    </source>
</evidence>